<dbReference type="AlphaFoldDB" id="A0A415KJW2"/>
<reference evidence="2 3" key="1">
    <citation type="submission" date="2018-08" db="EMBL/GenBank/DDBJ databases">
        <title>A genome reference for cultivated species of the human gut microbiota.</title>
        <authorList>
            <person name="Zou Y."/>
            <person name="Xue W."/>
            <person name="Luo G."/>
        </authorList>
    </citation>
    <scope>NUCLEOTIDE SEQUENCE [LARGE SCALE GENOMIC DNA]</scope>
    <source>
        <strain evidence="2 3">AF38-2</strain>
    </source>
</reference>
<dbReference type="PROSITE" id="PS00018">
    <property type="entry name" value="EF_HAND_1"/>
    <property type="match status" value="1"/>
</dbReference>
<evidence type="ECO:0000259" key="1">
    <source>
        <dbReference type="Pfam" id="PF16249"/>
    </source>
</evidence>
<dbReference type="InterPro" id="IPR018247">
    <property type="entry name" value="EF_Hand_1_Ca_BS"/>
</dbReference>
<dbReference type="Proteomes" id="UP000284495">
    <property type="component" value="Unassembled WGS sequence"/>
</dbReference>
<feature type="domain" description="DUF4906" evidence="1">
    <location>
        <begin position="306"/>
        <end position="389"/>
    </location>
</feature>
<evidence type="ECO:0000313" key="2">
    <source>
        <dbReference type="EMBL" id="RHL36560.1"/>
    </source>
</evidence>
<comment type="caution">
    <text evidence="2">The sequence shown here is derived from an EMBL/GenBank/DDBJ whole genome shotgun (WGS) entry which is preliminary data.</text>
</comment>
<evidence type="ECO:0000313" key="3">
    <source>
        <dbReference type="Proteomes" id="UP000284495"/>
    </source>
</evidence>
<protein>
    <submittedName>
        <fullName evidence="2">DUF4906 domain-containing protein</fullName>
    </submittedName>
</protein>
<dbReference type="PROSITE" id="PS51257">
    <property type="entry name" value="PROKAR_LIPOPROTEIN"/>
    <property type="match status" value="1"/>
</dbReference>
<gene>
    <name evidence="2" type="ORF">DW027_14145</name>
</gene>
<organism evidence="2 3">
    <name type="scientific">Bacteroides xylanisolvens</name>
    <dbReference type="NCBI Taxonomy" id="371601"/>
    <lineage>
        <taxon>Bacteria</taxon>
        <taxon>Pseudomonadati</taxon>
        <taxon>Bacteroidota</taxon>
        <taxon>Bacteroidia</taxon>
        <taxon>Bacteroidales</taxon>
        <taxon>Bacteroidaceae</taxon>
        <taxon>Bacteroides</taxon>
    </lineage>
</organism>
<dbReference type="EMBL" id="QROO01000017">
    <property type="protein sequence ID" value="RHL36560.1"/>
    <property type="molecule type" value="Genomic_DNA"/>
</dbReference>
<name>A0A415KJW2_9BACE</name>
<dbReference type="Pfam" id="PF16249">
    <property type="entry name" value="DUF4906"/>
    <property type="match status" value="1"/>
</dbReference>
<sequence>MMINRYNMTINIKYNAYFRTACIALFSLIFTGCTKDKLEEFSPGNATGKMVMVSLNVSLPPAVEPTSMSRYAVTKPFFRNRTNADSPFTVILGEGQKEYAINSNTRVSDGTTSLYNLWLFQFHENGSINGKPHKLSDVKTAINDMVTIDVPLVVADNQTLYLLVLGPKLDYDMSEVGTLDDLKKWNFKYLTNVEGHTQSLITADNEVPFAGEVSGVTVVNVDDGKRGLVEYNKPVGFVGGIEIRRLMARITLRYKFEVENYQLQGLKLLNVNNTIRLTNLSKNTTEDTYATLETVDFEGPDSNDFYSATWYVAQNCQGTIEKILSENQRYYKIVDKTPAGDAPPLGTQIEAWAYPTTASATDEYAIYQMYVGNNNTNNFDVEPNHFYNLRTTINADLTSAKNDERIRTYTASQYVEFHASQNTDVGGGAKFDYTKYNKAGVSYDLDAAYDVRPIVIQTQGRKVEVGIYTDNLCITKVSSDKSWLYLSSSSNYTDAFNNTDEPLATSAKANTILPTQVKFYLYNDEYVYDENGKLVNPGENDKDGKRSLYIKVTTTTEGDEGEPIQAYHIFKMDQRPAVYAGRFGGGKDADGNYMMGLVHDRLPARGSSKYLEDITVGTIQYGYDKVETATYSYGTDNMDYGKEATRNLAENIKNLTWNNEKIAAPQKNASGYVLLYQYQYPASSFSARVCYDKNRDKNGNGRIDKEEMEWYFPASNQMIGMYIGSFLNNENFPGGATTEDGNDNVKRWYQGVNSYQKMQTASSRCVRDIDLSLNTD</sequence>
<accession>A0A415KJW2</accession>
<dbReference type="InterPro" id="IPR032594">
    <property type="entry name" value="DUF4906"/>
</dbReference>
<proteinExistence type="predicted"/>